<dbReference type="Proteomes" id="UP001242368">
    <property type="component" value="Unassembled WGS sequence"/>
</dbReference>
<sequence>MGKSAAEIVYFCDGKKCCRYNEEPKSCFKALVADAGMESLVSLEKMKCQGMCKKAPVFYLDSKKKYKKEVTKKKAMKIFEKYIAIAVN</sequence>
<gene>
    <name evidence="1" type="ORF">QW060_03450</name>
</gene>
<proteinExistence type="predicted"/>
<accession>A0ABT8CSH0</accession>
<reference evidence="2" key="1">
    <citation type="journal article" date="2019" name="Int. J. Syst. Evol. Microbiol.">
        <title>The Global Catalogue of Microorganisms (GCM) 10K type strain sequencing project: providing services to taxonomists for standard genome sequencing and annotation.</title>
        <authorList>
            <consortium name="The Broad Institute Genomics Platform"/>
            <consortium name="The Broad Institute Genome Sequencing Center for Infectious Disease"/>
            <person name="Wu L."/>
            <person name="Ma J."/>
        </authorList>
    </citation>
    <scope>NUCLEOTIDE SEQUENCE [LARGE SCALE GENOMIC DNA]</scope>
    <source>
        <strain evidence="2">CECT 7184</strain>
    </source>
</reference>
<protein>
    <submittedName>
        <fullName evidence="1">(2Fe-2S) ferredoxin domain-containing protein</fullName>
    </submittedName>
</protein>
<evidence type="ECO:0000313" key="2">
    <source>
        <dbReference type="Proteomes" id="UP001242368"/>
    </source>
</evidence>
<dbReference type="InterPro" id="IPR036249">
    <property type="entry name" value="Thioredoxin-like_sf"/>
</dbReference>
<organism evidence="1 2">
    <name type="scientific">Paenimyroides ceti</name>
    <dbReference type="NCBI Taxonomy" id="395087"/>
    <lineage>
        <taxon>Bacteria</taxon>
        <taxon>Pseudomonadati</taxon>
        <taxon>Bacteroidota</taxon>
        <taxon>Flavobacteriia</taxon>
        <taxon>Flavobacteriales</taxon>
        <taxon>Flavobacteriaceae</taxon>
        <taxon>Paenimyroides</taxon>
    </lineage>
</organism>
<evidence type="ECO:0000313" key="1">
    <source>
        <dbReference type="EMBL" id="MDN3706177.1"/>
    </source>
</evidence>
<dbReference type="EMBL" id="JAUFQU010000001">
    <property type="protein sequence ID" value="MDN3706177.1"/>
    <property type="molecule type" value="Genomic_DNA"/>
</dbReference>
<dbReference type="CDD" id="cd02980">
    <property type="entry name" value="TRX_Fd_family"/>
    <property type="match status" value="1"/>
</dbReference>
<dbReference type="Pfam" id="PF01257">
    <property type="entry name" value="2Fe-2S_thioredx"/>
    <property type="match status" value="1"/>
</dbReference>
<dbReference type="SUPFAM" id="SSF52833">
    <property type="entry name" value="Thioredoxin-like"/>
    <property type="match status" value="1"/>
</dbReference>
<dbReference type="RefSeq" id="WP_290362308.1">
    <property type="nucleotide sequence ID" value="NZ_JAUFQU010000001.1"/>
</dbReference>
<name>A0ABT8CSH0_9FLAO</name>
<dbReference type="Gene3D" id="3.40.30.10">
    <property type="entry name" value="Glutaredoxin"/>
    <property type="match status" value="1"/>
</dbReference>
<keyword evidence="2" id="KW-1185">Reference proteome</keyword>
<comment type="caution">
    <text evidence="1">The sequence shown here is derived from an EMBL/GenBank/DDBJ whole genome shotgun (WGS) entry which is preliminary data.</text>
</comment>